<dbReference type="CDD" id="cd03801">
    <property type="entry name" value="GT4_PimA-like"/>
    <property type="match status" value="1"/>
</dbReference>
<dbReference type="KEGG" id="cate:C2869_01855"/>
<name>A0A2S0VM41_9ALTE</name>
<keyword evidence="2" id="KW-0808">Transferase</keyword>
<dbReference type="EMBL" id="CP026604">
    <property type="protein sequence ID" value="AWB65265.1"/>
    <property type="molecule type" value="Genomic_DNA"/>
</dbReference>
<sequence length="337" mass="37860">MNKHLGEIWQVVDSRNFGGIESHILQLSQGLQIMGLTPRVVFLNHYGEHPLFRLLKKANIPYLVRKACSIQSLIKTHQPALIHTHGYKAGIVMRIIGRLSGTPVISTYHAGETPKGKVWLYDWIDRYTGHLAKWRFAVSASIQQKLPTHAEQAKNFINSRQLTKGDGQQVAFVGRLSFEKGINQLIAIAKQLPHVDIHVYGDGPAKQQLLSARLKNLHLHGQQHHMPHVWRQIGLLLLPSLQEGLPMVALEAMARGIPVVASRVGALPELITHKKNGWLINVGDIHGYCQAIMRWHALPAIQQASLSRKAKKVVDTDYSVEAVMPHFIQRYRQAMCG</sequence>
<dbReference type="PANTHER" id="PTHR45947">
    <property type="entry name" value="SULFOQUINOVOSYL TRANSFERASE SQD2"/>
    <property type="match status" value="1"/>
</dbReference>
<evidence type="ECO:0000313" key="3">
    <source>
        <dbReference type="Proteomes" id="UP000244441"/>
    </source>
</evidence>
<reference evidence="2 3" key="1">
    <citation type="submission" date="2018-01" db="EMBL/GenBank/DDBJ databases">
        <title>Genome sequence of a Cantenovulum-like bacteria.</title>
        <authorList>
            <person name="Tan W.R."/>
            <person name="Lau N.-S."/>
            <person name="Go F."/>
            <person name="Amirul A.-A.A."/>
        </authorList>
    </citation>
    <scope>NUCLEOTIDE SEQUENCE [LARGE SCALE GENOMIC DNA]</scope>
    <source>
        <strain evidence="2 3">CCB-QB4</strain>
    </source>
</reference>
<dbReference type="Proteomes" id="UP000244441">
    <property type="component" value="Chromosome"/>
</dbReference>
<dbReference type="PANTHER" id="PTHR45947:SF3">
    <property type="entry name" value="SULFOQUINOVOSYL TRANSFERASE SQD2"/>
    <property type="match status" value="1"/>
</dbReference>
<dbReference type="InterPro" id="IPR028098">
    <property type="entry name" value="Glyco_trans_4-like_N"/>
</dbReference>
<dbReference type="InterPro" id="IPR050194">
    <property type="entry name" value="Glycosyltransferase_grp1"/>
</dbReference>
<accession>A0A2S0VM41</accession>
<dbReference type="Pfam" id="PF13692">
    <property type="entry name" value="Glyco_trans_1_4"/>
    <property type="match status" value="1"/>
</dbReference>
<dbReference type="SUPFAM" id="SSF53756">
    <property type="entry name" value="UDP-Glycosyltransferase/glycogen phosphorylase"/>
    <property type="match status" value="1"/>
</dbReference>
<organism evidence="2 3">
    <name type="scientific">Saccharobesus litoralis</name>
    <dbReference type="NCBI Taxonomy" id="2172099"/>
    <lineage>
        <taxon>Bacteria</taxon>
        <taxon>Pseudomonadati</taxon>
        <taxon>Pseudomonadota</taxon>
        <taxon>Gammaproteobacteria</taxon>
        <taxon>Alteromonadales</taxon>
        <taxon>Alteromonadaceae</taxon>
        <taxon>Saccharobesus</taxon>
    </lineage>
</organism>
<dbReference type="Gene3D" id="3.40.50.2000">
    <property type="entry name" value="Glycogen Phosphorylase B"/>
    <property type="match status" value="2"/>
</dbReference>
<protein>
    <submittedName>
        <fullName evidence="2">Glycosyltransferase family 1 protein</fullName>
    </submittedName>
</protein>
<dbReference type="OrthoDB" id="9768937at2"/>
<dbReference type="GO" id="GO:0016757">
    <property type="term" value="F:glycosyltransferase activity"/>
    <property type="evidence" value="ECO:0007669"/>
    <property type="project" value="UniProtKB-ARBA"/>
</dbReference>
<dbReference type="AlphaFoldDB" id="A0A2S0VM41"/>
<dbReference type="Pfam" id="PF13439">
    <property type="entry name" value="Glyco_transf_4"/>
    <property type="match status" value="1"/>
</dbReference>
<gene>
    <name evidence="2" type="ORF">C2869_01855</name>
</gene>
<evidence type="ECO:0000259" key="1">
    <source>
        <dbReference type="Pfam" id="PF13439"/>
    </source>
</evidence>
<dbReference type="RefSeq" id="WP_108601342.1">
    <property type="nucleotide sequence ID" value="NZ_CP026604.1"/>
</dbReference>
<proteinExistence type="predicted"/>
<feature type="domain" description="Glycosyltransferase subfamily 4-like N-terminal" evidence="1">
    <location>
        <begin position="17"/>
        <end position="147"/>
    </location>
</feature>
<evidence type="ECO:0000313" key="2">
    <source>
        <dbReference type="EMBL" id="AWB65265.1"/>
    </source>
</evidence>
<keyword evidence="3" id="KW-1185">Reference proteome</keyword>